<accession>V8QZJ8</accession>
<evidence type="ECO:0000313" key="3">
    <source>
        <dbReference type="Proteomes" id="UP000018733"/>
    </source>
</evidence>
<dbReference type="Pfam" id="PF13380">
    <property type="entry name" value="CoA_binding_2"/>
    <property type="match status" value="1"/>
</dbReference>
<dbReference type="Proteomes" id="UP000018733">
    <property type="component" value="Unassembled WGS sequence"/>
</dbReference>
<organism evidence="2 3">
    <name type="scientific">Advenella kashmirensis W13003</name>
    <dbReference type="NCBI Taxonomy" id="1424334"/>
    <lineage>
        <taxon>Bacteria</taxon>
        <taxon>Pseudomonadati</taxon>
        <taxon>Pseudomonadota</taxon>
        <taxon>Betaproteobacteria</taxon>
        <taxon>Burkholderiales</taxon>
        <taxon>Alcaligenaceae</taxon>
    </lineage>
</organism>
<dbReference type="InterPro" id="IPR003781">
    <property type="entry name" value="CoA-bd"/>
</dbReference>
<dbReference type="SUPFAM" id="SSF51735">
    <property type="entry name" value="NAD(P)-binding Rossmann-fold domains"/>
    <property type="match status" value="1"/>
</dbReference>
<dbReference type="Gene3D" id="3.40.50.261">
    <property type="entry name" value="Succinyl-CoA synthetase domains"/>
    <property type="match status" value="2"/>
</dbReference>
<name>V8QZJ8_9BURK</name>
<dbReference type="InterPro" id="IPR016102">
    <property type="entry name" value="Succinyl-CoA_synth-like"/>
</dbReference>
<protein>
    <submittedName>
        <fullName evidence="2">Acyl-CoA synthetase</fullName>
    </submittedName>
</protein>
<dbReference type="InterPro" id="IPR013815">
    <property type="entry name" value="ATP_grasp_subdomain_1"/>
</dbReference>
<dbReference type="PANTHER" id="PTHR42793:SF4">
    <property type="entry name" value="BLL6376 PROTEIN"/>
    <property type="match status" value="1"/>
</dbReference>
<gene>
    <name evidence="2" type="ORF">W822_04655</name>
</gene>
<dbReference type="HOGENOM" id="CLU_007415_3_1_4"/>
<dbReference type="eggNOG" id="COG0045">
    <property type="taxonomic scope" value="Bacteria"/>
</dbReference>
<sequence length="712" mass="76264">MSTSLPQPSSELTFDDLLRLTQPRSIMIVGASTTVGTLGHTTVLNLLDHSEFDGDVFLVNPKGGQWQHRPLYQSVGDVPAQAIDVALLLVPADAAYSTLEACAAKGVRYAIVFTGGFAELGEQGQTTEQEMLALARRSGMRLYGPNCAGMTLLSPRLGLTFSTEFRNDGRNNRVSRIGLVTQGGGLGRSLMQGNERGVCFSSWFSTGNELDLDNADFIHWLAQDPDIDIICTVIEGIKDGARFVAAAQAAQRAGKPLIALKVGRSDFGKKAAQSHTASLAGDDVVNDAVFSQYGVIRVDDLDEMLDVASLMSRVSVQSLQRICVYSSSGGAGVLSADKVGEAGLTMACLAQSTIAEMARYAPSYAALTNPVDLTTKALVDPELARKCLSPLFNDPAVDAVLYPVTSNYSASTESTVRNMLDVARNGMKAFVPVWMSSRRGPAHDLLINEGFAPIYSLRNAMQAIKRITWYAEKSNTARDPNGLMPVLPNAGTLVDLPRNEAGAKALLAQNGIRSPKEAQAITAKEAVVQASRIGFPVALKLVADGVLHKSEIGGVQLNLWNEAQVHDAFGQIIKNAHEHKISDKCIRGVLVSEMITDGVEILVGIHRDAVFGPILTIGAGGVWVEIEADVARCHLPASRSQIEQVFDTTRVAKRLSSYRGMPARDRGALLDATQRLALLFLSLGDRAQSLEVNPLVVLNNGQGVVALDAVFE</sequence>
<dbReference type="EMBL" id="AYXT01000001">
    <property type="protein sequence ID" value="ETF04444.1"/>
    <property type="molecule type" value="Genomic_DNA"/>
</dbReference>
<dbReference type="PANTHER" id="PTHR42793">
    <property type="entry name" value="COA BINDING DOMAIN CONTAINING PROTEIN"/>
    <property type="match status" value="1"/>
</dbReference>
<reference evidence="2 3" key="1">
    <citation type="journal article" date="2014" name="Genome Announc.">
        <title>Draft Genome Sequence of Advenella kashmirensis Strain W13003, a Polycyclic Aromatic Hydrocarbon-Degrading Bacterium.</title>
        <authorList>
            <person name="Wang X."/>
            <person name="Jin D."/>
            <person name="Zhou L."/>
            <person name="Wu L."/>
            <person name="An W."/>
            <person name="Zhao L."/>
        </authorList>
    </citation>
    <scope>NUCLEOTIDE SEQUENCE [LARGE SCALE GENOMIC DNA]</scope>
    <source>
        <strain evidence="2 3">W13003</strain>
    </source>
</reference>
<dbReference type="AlphaFoldDB" id="V8QZJ8"/>
<dbReference type="SMART" id="SM00881">
    <property type="entry name" value="CoA_binding"/>
    <property type="match status" value="1"/>
</dbReference>
<dbReference type="Pfam" id="PF13607">
    <property type="entry name" value="Succ_CoA_lig"/>
    <property type="match status" value="1"/>
</dbReference>
<evidence type="ECO:0000259" key="1">
    <source>
        <dbReference type="SMART" id="SM00881"/>
    </source>
</evidence>
<dbReference type="eggNOG" id="COG1042">
    <property type="taxonomic scope" value="Bacteria"/>
</dbReference>
<dbReference type="Gene3D" id="3.30.470.20">
    <property type="entry name" value="ATP-grasp fold, B domain"/>
    <property type="match status" value="1"/>
</dbReference>
<evidence type="ECO:0000313" key="2">
    <source>
        <dbReference type="EMBL" id="ETF04444.1"/>
    </source>
</evidence>
<dbReference type="InterPro" id="IPR032875">
    <property type="entry name" value="Succ_CoA_lig_flav_dom"/>
</dbReference>
<dbReference type="PATRIC" id="fig|1424334.3.peg.943"/>
<feature type="domain" description="CoA-binding" evidence="1">
    <location>
        <begin position="20"/>
        <end position="117"/>
    </location>
</feature>
<dbReference type="RefSeq" id="WP_024003994.1">
    <property type="nucleotide sequence ID" value="NZ_KI650979.1"/>
</dbReference>
<dbReference type="Pfam" id="PF13549">
    <property type="entry name" value="ATP-grasp_5"/>
    <property type="match status" value="1"/>
</dbReference>
<keyword evidence="3" id="KW-1185">Reference proteome</keyword>
<dbReference type="STRING" id="1424334.W822_04655"/>
<dbReference type="Gene3D" id="3.30.1490.20">
    <property type="entry name" value="ATP-grasp fold, A domain"/>
    <property type="match status" value="1"/>
</dbReference>
<dbReference type="InterPro" id="IPR036291">
    <property type="entry name" value="NAD(P)-bd_dom_sf"/>
</dbReference>
<dbReference type="OrthoDB" id="8664175at2"/>
<dbReference type="Gene3D" id="3.40.50.720">
    <property type="entry name" value="NAD(P)-binding Rossmann-like Domain"/>
    <property type="match status" value="1"/>
</dbReference>
<comment type="caution">
    <text evidence="2">The sequence shown here is derived from an EMBL/GenBank/DDBJ whole genome shotgun (WGS) entry which is preliminary data.</text>
</comment>
<dbReference type="SUPFAM" id="SSF52210">
    <property type="entry name" value="Succinyl-CoA synthetase domains"/>
    <property type="match status" value="2"/>
</dbReference>
<dbReference type="SUPFAM" id="SSF56059">
    <property type="entry name" value="Glutathione synthetase ATP-binding domain-like"/>
    <property type="match status" value="1"/>
</dbReference>
<proteinExistence type="predicted"/>
<dbReference type="GO" id="GO:0005524">
    <property type="term" value="F:ATP binding"/>
    <property type="evidence" value="ECO:0007669"/>
    <property type="project" value="InterPro"/>
</dbReference>